<reference evidence="4" key="1">
    <citation type="submission" date="2016-06" db="EMBL/GenBank/DDBJ databases">
        <title>Whole genome sequencing of Thermus brockianus strain GE-1.</title>
        <authorList>
            <person name="Schaefers C."/>
            <person name="Blank S."/>
            <person name="Wiebusch S."/>
            <person name="Elleuche S."/>
            <person name="Antranikian G."/>
        </authorList>
    </citation>
    <scope>NUCLEOTIDE SEQUENCE [LARGE SCALE GENOMIC DNA]</scope>
    <source>
        <strain evidence="4">GE-1</strain>
    </source>
</reference>
<evidence type="ECO:0000256" key="1">
    <source>
        <dbReference type="SAM" id="MobiDB-lite"/>
    </source>
</evidence>
<dbReference type="EMBL" id="CP016312">
    <property type="protein sequence ID" value="APD09375.1"/>
    <property type="molecule type" value="Genomic_DNA"/>
</dbReference>
<accession>A0A1J0LVA6</accession>
<dbReference type="KEGG" id="tbc:A0O31_01238"/>
<feature type="compositionally biased region" description="Pro residues" evidence="1">
    <location>
        <begin position="78"/>
        <end position="89"/>
    </location>
</feature>
<organism evidence="3 4">
    <name type="scientific">Thermus brockianus</name>
    <dbReference type="NCBI Taxonomy" id="56956"/>
    <lineage>
        <taxon>Bacteria</taxon>
        <taxon>Thermotogati</taxon>
        <taxon>Deinococcota</taxon>
        <taxon>Deinococci</taxon>
        <taxon>Thermales</taxon>
        <taxon>Thermaceae</taxon>
        <taxon>Thermus</taxon>
    </lineage>
</organism>
<evidence type="ECO:0000313" key="3">
    <source>
        <dbReference type="EMBL" id="APD09375.1"/>
    </source>
</evidence>
<feature type="compositionally biased region" description="Pro residues" evidence="1">
    <location>
        <begin position="132"/>
        <end position="148"/>
    </location>
</feature>
<keyword evidence="2" id="KW-0812">Transmembrane</keyword>
<dbReference type="AlphaFoldDB" id="A0A1J0LVA6"/>
<keyword evidence="2" id="KW-1133">Transmembrane helix</keyword>
<dbReference type="OrthoDB" id="32170at2"/>
<evidence type="ECO:0000256" key="2">
    <source>
        <dbReference type="SAM" id="Phobius"/>
    </source>
</evidence>
<name>A0A1J0LVA6_THEBO</name>
<feature type="region of interest" description="Disordered" evidence="1">
    <location>
        <begin position="215"/>
        <end position="234"/>
    </location>
</feature>
<keyword evidence="2" id="KW-0472">Membrane</keyword>
<dbReference type="STRING" id="56956.A0O31_01238"/>
<feature type="compositionally biased region" description="Low complexity" evidence="1">
    <location>
        <begin position="191"/>
        <end position="200"/>
    </location>
</feature>
<feature type="compositionally biased region" description="Low complexity" evidence="1">
    <location>
        <begin position="51"/>
        <end position="77"/>
    </location>
</feature>
<proteinExistence type="predicted"/>
<feature type="region of interest" description="Disordered" evidence="1">
    <location>
        <begin position="129"/>
        <end position="200"/>
    </location>
</feature>
<sequence length="314" mass="31914">MKETLARLAQAWQNLPQSTKLLLAGLLLVLAISLWYVGFYLPAQAPVAAETPQAPAEETPKALEAPPIPPLAESAPSQPSPPTPSPAPTAPQASIKAETTPLPLPQAKQEAPPPNPFVPLVVEVPATAAPPLSSPTPTPAIRPQPVPTGAPVRVSQGTPLPTPQVATAPRPLPGTSGALPAPKVLTPTPKAQVAQAPVEASVAPAPPTALVEAPLSQASQEAPPTPGQAPEGPAKTPLEALVEEKGLKLSGTLLGPVSVAILESKEGYLVLPVGSPIPGTEAVVRRIEGERITLALKEETLELAVSQAQAGGGQ</sequence>
<protein>
    <submittedName>
        <fullName evidence="3">Competence protein PilW</fullName>
    </submittedName>
</protein>
<dbReference type="RefSeq" id="WP_071677087.1">
    <property type="nucleotide sequence ID" value="NZ_CP016312.1"/>
</dbReference>
<dbReference type="Proteomes" id="UP000182993">
    <property type="component" value="Chromosome"/>
</dbReference>
<gene>
    <name evidence="3" type="ORF">A0O31_01238</name>
</gene>
<feature type="region of interest" description="Disordered" evidence="1">
    <location>
        <begin position="51"/>
        <end position="94"/>
    </location>
</feature>
<feature type="transmembrane region" description="Helical" evidence="2">
    <location>
        <begin position="21"/>
        <end position="41"/>
    </location>
</feature>
<evidence type="ECO:0000313" key="4">
    <source>
        <dbReference type="Proteomes" id="UP000182993"/>
    </source>
</evidence>